<dbReference type="Proteomes" id="UP000472268">
    <property type="component" value="Chromosome 6"/>
</dbReference>
<feature type="signal peptide" evidence="2">
    <location>
        <begin position="1"/>
        <end position="28"/>
    </location>
</feature>
<dbReference type="AlphaFoldDB" id="A0A673UW42"/>
<feature type="domain" description="Cadherin N-terminal" evidence="3">
    <location>
        <begin position="30"/>
        <end position="75"/>
    </location>
</feature>
<evidence type="ECO:0000256" key="2">
    <source>
        <dbReference type="SAM" id="SignalP"/>
    </source>
</evidence>
<name>A0A673UW42_SURSU</name>
<dbReference type="Ensembl" id="ENSSSUT00005029249.1">
    <property type="protein sequence ID" value="ENSSSUP00005025566.1"/>
    <property type="gene ID" value="ENSSSUG00005016637.1"/>
</dbReference>
<dbReference type="Gene3D" id="2.60.40.60">
    <property type="entry name" value="Cadherins"/>
    <property type="match status" value="1"/>
</dbReference>
<feature type="chain" id="PRO_5025441519" description="Cadherin N-terminal domain-containing protein" evidence="2">
    <location>
        <begin position="29"/>
        <end position="78"/>
    </location>
</feature>
<dbReference type="OMA" id="FRHERQR"/>
<evidence type="ECO:0000259" key="3">
    <source>
        <dbReference type="Pfam" id="PF08266"/>
    </source>
</evidence>
<reference evidence="4" key="3">
    <citation type="submission" date="2025-09" db="UniProtKB">
        <authorList>
            <consortium name="Ensembl"/>
        </authorList>
    </citation>
    <scope>IDENTIFICATION</scope>
</reference>
<dbReference type="InterPro" id="IPR013164">
    <property type="entry name" value="Cadherin_N"/>
</dbReference>
<evidence type="ECO:0000313" key="4">
    <source>
        <dbReference type="Ensembl" id="ENSSSUP00005025566.1"/>
    </source>
</evidence>
<dbReference type="Pfam" id="PF08266">
    <property type="entry name" value="Cadherin_2"/>
    <property type="match status" value="1"/>
</dbReference>
<keyword evidence="2" id="KW-0732">Signal</keyword>
<protein>
    <recommendedName>
        <fullName evidence="3">Cadherin N-terminal domain-containing protein</fullName>
    </recommendedName>
</protein>
<sequence>MAALQKRRHQRGLVVLFILLGILGGAGARQIHYSIPEELDKGSFVGNIADDLGLELQELGERGVRIVSRGRTPVLHQW</sequence>
<reference evidence="4 5" key="1">
    <citation type="submission" date="2019-05" db="EMBL/GenBank/DDBJ databases">
        <title>A Chromosome-scale Meerkat (S. suricatta) Genome Assembly.</title>
        <authorList>
            <person name="Dudchenko O."/>
            <person name="Lieberman Aiden E."/>
            <person name="Tung J."/>
            <person name="Barreiro L.B."/>
            <person name="Clutton-Brock T.H."/>
        </authorList>
    </citation>
    <scope>NUCLEOTIDE SEQUENCE [LARGE SCALE GENOMIC DNA]</scope>
</reference>
<keyword evidence="1" id="KW-0325">Glycoprotein</keyword>
<organism evidence="4 5">
    <name type="scientific">Suricata suricatta</name>
    <name type="common">Meerkat</name>
    <dbReference type="NCBI Taxonomy" id="37032"/>
    <lineage>
        <taxon>Eukaryota</taxon>
        <taxon>Metazoa</taxon>
        <taxon>Chordata</taxon>
        <taxon>Craniata</taxon>
        <taxon>Vertebrata</taxon>
        <taxon>Euteleostomi</taxon>
        <taxon>Mammalia</taxon>
        <taxon>Eutheria</taxon>
        <taxon>Laurasiatheria</taxon>
        <taxon>Carnivora</taxon>
        <taxon>Feliformia</taxon>
        <taxon>Herpestidae</taxon>
        <taxon>Suricata</taxon>
    </lineage>
</organism>
<evidence type="ECO:0000256" key="1">
    <source>
        <dbReference type="ARBA" id="ARBA00023180"/>
    </source>
</evidence>
<keyword evidence="5" id="KW-1185">Reference proteome</keyword>
<evidence type="ECO:0000313" key="5">
    <source>
        <dbReference type="Proteomes" id="UP000472268"/>
    </source>
</evidence>
<accession>A0A673UW42</accession>
<proteinExistence type="predicted"/>
<reference evidence="4" key="2">
    <citation type="submission" date="2025-08" db="UniProtKB">
        <authorList>
            <consortium name="Ensembl"/>
        </authorList>
    </citation>
    <scope>IDENTIFICATION</scope>
</reference>